<dbReference type="InterPro" id="IPR036236">
    <property type="entry name" value="Znf_C2H2_sf"/>
</dbReference>
<evidence type="ECO:0000313" key="11">
    <source>
        <dbReference type="Proteomes" id="UP001516400"/>
    </source>
</evidence>
<keyword evidence="4" id="KW-0862">Zinc</keyword>
<dbReference type="AlphaFoldDB" id="A0ABD2N9Q8"/>
<feature type="domain" description="C2H2-type" evidence="9">
    <location>
        <begin position="71"/>
        <end position="98"/>
    </location>
</feature>
<evidence type="ECO:0000256" key="6">
    <source>
        <dbReference type="ARBA" id="ARBA00023163"/>
    </source>
</evidence>
<keyword evidence="6" id="KW-0804">Transcription</keyword>
<comment type="caution">
    <text evidence="10">The sequence shown here is derived from an EMBL/GenBank/DDBJ whole genome shotgun (WGS) entry which is preliminary data.</text>
</comment>
<evidence type="ECO:0000256" key="7">
    <source>
        <dbReference type="ARBA" id="ARBA00023242"/>
    </source>
</evidence>
<evidence type="ECO:0000256" key="5">
    <source>
        <dbReference type="ARBA" id="ARBA00023015"/>
    </source>
</evidence>
<evidence type="ECO:0000256" key="1">
    <source>
        <dbReference type="ARBA" id="ARBA00004123"/>
    </source>
</evidence>
<dbReference type="Pfam" id="PF00096">
    <property type="entry name" value="zf-C2H2"/>
    <property type="match status" value="2"/>
</dbReference>
<feature type="domain" description="C2H2-type" evidence="9">
    <location>
        <begin position="25"/>
        <end position="52"/>
    </location>
</feature>
<reference evidence="10 11" key="1">
    <citation type="journal article" date="2021" name="BMC Biol.">
        <title>Horizontally acquired antibacterial genes associated with adaptive radiation of ladybird beetles.</title>
        <authorList>
            <person name="Li H.S."/>
            <person name="Tang X.F."/>
            <person name="Huang Y.H."/>
            <person name="Xu Z.Y."/>
            <person name="Chen M.L."/>
            <person name="Du X.Y."/>
            <person name="Qiu B.Y."/>
            <person name="Chen P.T."/>
            <person name="Zhang W."/>
            <person name="Slipinski A."/>
            <person name="Escalona H.E."/>
            <person name="Waterhouse R.M."/>
            <person name="Zwick A."/>
            <person name="Pang H."/>
        </authorList>
    </citation>
    <scope>NUCLEOTIDE SEQUENCE [LARGE SCALE GENOMIC DNA]</scope>
    <source>
        <strain evidence="10">SYSU2018</strain>
    </source>
</reference>
<accession>A0ABD2N9Q8</accession>
<dbReference type="Gene3D" id="3.30.160.60">
    <property type="entry name" value="Classic Zinc Finger"/>
    <property type="match status" value="2"/>
</dbReference>
<keyword evidence="7" id="KW-0539">Nucleus</keyword>
<keyword evidence="2" id="KW-0479">Metal-binding</keyword>
<evidence type="ECO:0000259" key="9">
    <source>
        <dbReference type="PROSITE" id="PS50157"/>
    </source>
</evidence>
<dbReference type="GO" id="GO:0005634">
    <property type="term" value="C:nucleus"/>
    <property type="evidence" value="ECO:0007669"/>
    <property type="project" value="UniProtKB-SubCell"/>
</dbReference>
<dbReference type="GO" id="GO:0008270">
    <property type="term" value="F:zinc ion binding"/>
    <property type="evidence" value="ECO:0007669"/>
    <property type="project" value="UniProtKB-KW"/>
</dbReference>
<dbReference type="PROSITE" id="PS50157">
    <property type="entry name" value="ZINC_FINGER_C2H2_2"/>
    <property type="match status" value="3"/>
</dbReference>
<gene>
    <name evidence="10" type="ORF">HHI36_020033</name>
</gene>
<keyword evidence="3" id="KW-0677">Repeat</keyword>
<keyword evidence="11" id="KW-1185">Reference proteome</keyword>
<protein>
    <recommendedName>
        <fullName evidence="9">C2H2-type domain-containing protein</fullName>
    </recommendedName>
</protein>
<dbReference type="EMBL" id="JABFTP020000083">
    <property type="protein sequence ID" value="KAL3275264.1"/>
    <property type="molecule type" value="Genomic_DNA"/>
</dbReference>
<dbReference type="Proteomes" id="UP001516400">
    <property type="component" value="Unassembled WGS sequence"/>
</dbReference>
<feature type="domain" description="C2H2-type" evidence="9">
    <location>
        <begin position="100"/>
        <end position="127"/>
    </location>
</feature>
<evidence type="ECO:0000256" key="2">
    <source>
        <dbReference type="ARBA" id="ARBA00022723"/>
    </source>
</evidence>
<name>A0ABD2N9Q8_9CUCU</name>
<keyword evidence="8" id="KW-0863">Zinc-finger</keyword>
<organism evidence="10 11">
    <name type="scientific">Cryptolaemus montrouzieri</name>
    <dbReference type="NCBI Taxonomy" id="559131"/>
    <lineage>
        <taxon>Eukaryota</taxon>
        <taxon>Metazoa</taxon>
        <taxon>Ecdysozoa</taxon>
        <taxon>Arthropoda</taxon>
        <taxon>Hexapoda</taxon>
        <taxon>Insecta</taxon>
        <taxon>Pterygota</taxon>
        <taxon>Neoptera</taxon>
        <taxon>Endopterygota</taxon>
        <taxon>Coleoptera</taxon>
        <taxon>Polyphaga</taxon>
        <taxon>Cucujiformia</taxon>
        <taxon>Coccinelloidea</taxon>
        <taxon>Coccinellidae</taxon>
        <taxon>Scymninae</taxon>
        <taxon>Scymnini</taxon>
        <taxon>Cryptolaemus</taxon>
    </lineage>
</organism>
<dbReference type="PROSITE" id="PS00028">
    <property type="entry name" value="ZINC_FINGER_C2H2_1"/>
    <property type="match status" value="1"/>
</dbReference>
<comment type="subcellular location">
    <subcellularLocation>
        <location evidence="1">Nucleus</location>
    </subcellularLocation>
</comment>
<proteinExistence type="predicted"/>
<evidence type="ECO:0000256" key="3">
    <source>
        <dbReference type="ARBA" id="ARBA00022737"/>
    </source>
</evidence>
<dbReference type="PANTHER" id="PTHR24399">
    <property type="entry name" value="ZINC FINGER AND BTB DOMAIN-CONTAINING"/>
    <property type="match status" value="1"/>
</dbReference>
<keyword evidence="5" id="KW-0805">Transcription regulation</keyword>
<dbReference type="SUPFAM" id="SSF57667">
    <property type="entry name" value="beta-beta-alpha zinc fingers"/>
    <property type="match status" value="1"/>
</dbReference>
<dbReference type="PANTHER" id="PTHR24399:SF70">
    <property type="entry name" value="C2H2-TYPE DOMAIN-CONTAINING PROTEIN"/>
    <property type="match status" value="1"/>
</dbReference>
<evidence type="ECO:0000256" key="8">
    <source>
        <dbReference type="PROSITE-ProRule" id="PRU00042"/>
    </source>
</evidence>
<sequence length="204" mass="24092">MVLTNLDAEDYLRKLLDESYKSRKYECSKCLKRYKHKHILQRHMQFECGMPPQFTCSICGHRSRRLHSERYACEKCGRSYKHKTNLCNHIREECGKGPSYFCPICQKGFKKKQHMQRHIVVHNDWKQYMSLLPQPNKNRYTPQFSPAVAQPPQFVQKSTYDASNYLNPTVQSQYDTKFVVPPAIINSMKMSPIHSENMSDFSMQ</sequence>
<evidence type="ECO:0000256" key="4">
    <source>
        <dbReference type="ARBA" id="ARBA00022833"/>
    </source>
</evidence>
<evidence type="ECO:0000313" key="10">
    <source>
        <dbReference type="EMBL" id="KAL3275264.1"/>
    </source>
</evidence>
<dbReference type="InterPro" id="IPR013087">
    <property type="entry name" value="Znf_C2H2_type"/>
</dbReference>
<dbReference type="SMART" id="SM00355">
    <property type="entry name" value="ZnF_C2H2"/>
    <property type="match status" value="3"/>
</dbReference>